<proteinExistence type="predicted"/>
<feature type="domain" description="HTH araC/xylS-type" evidence="3">
    <location>
        <begin position="193"/>
        <end position="290"/>
    </location>
</feature>
<evidence type="ECO:0000313" key="5">
    <source>
        <dbReference type="Proteomes" id="UP000015523"/>
    </source>
</evidence>
<dbReference type="eggNOG" id="COG2207">
    <property type="taxonomic scope" value="Bacteria"/>
</dbReference>
<dbReference type="RefSeq" id="WP_021317630.1">
    <property type="nucleotide sequence ID" value="NZ_AUWY01000070.1"/>
</dbReference>
<name>T0J6U7_9SPHN</name>
<keyword evidence="1" id="KW-0805">Transcription regulation</keyword>
<dbReference type="InterPro" id="IPR009594">
    <property type="entry name" value="Tscrpt_reg_HTH_AraC_N"/>
</dbReference>
<dbReference type="SUPFAM" id="SSF46689">
    <property type="entry name" value="Homeodomain-like"/>
    <property type="match status" value="2"/>
</dbReference>
<evidence type="ECO:0000313" key="4">
    <source>
        <dbReference type="EMBL" id="EQB32557.1"/>
    </source>
</evidence>
<dbReference type="InterPro" id="IPR018060">
    <property type="entry name" value="HTH_AraC"/>
</dbReference>
<comment type="caution">
    <text evidence="4">The sequence shown here is derived from an EMBL/GenBank/DDBJ whole genome shotgun (WGS) entry which is preliminary data.</text>
</comment>
<evidence type="ECO:0000256" key="2">
    <source>
        <dbReference type="ARBA" id="ARBA00023163"/>
    </source>
</evidence>
<gene>
    <name evidence="4" type="ORF">M529_08995</name>
</gene>
<dbReference type="GO" id="GO:0043565">
    <property type="term" value="F:sequence-specific DNA binding"/>
    <property type="evidence" value="ECO:0007669"/>
    <property type="project" value="InterPro"/>
</dbReference>
<dbReference type="Gene3D" id="1.10.10.60">
    <property type="entry name" value="Homeodomain-like"/>
    <property type="match status" value="2"/>
</dbReference>
<dbReference type="AlphaFoldDB" id="T0J6U7"/>
<dbReference type="InterPro" id="IPR009057">
    <property type="entry name" value="Homeodomain-like_sf"/>
</dbReference>
<dbReference type="Pfam" id="PF12833">
    <property type="entry name" value="HTH_18"/>
    <property type="match status" value="1"/>
</dbReference>
<dbReference type="Pfam" id="PF06719">
    <property type="entry name" value="AraC_N"/>
    <property type="match status" value="1"/>
</dbReference>
<sequence>MADLGAMQDQLDTMCAIASRHEGSLLPGSGPRVGVYMSRAPTVPSPGLYEPMVCVVLQGAKRVMFGDQVLRYDPASYLVATVELPAQGCILDASVDQPYIAASMALNREVLAELLCEVPDRGQGETAGFAVSPMTPELLEAWLRLLTLFDRPGEAGIMGPLIEREILYRLLQGPQGAMVRQAALADSRLSRIRAAIGWIRAHFTATLRVEALAEIAGMSVASFHRHFKAATAMSPLQYQKALRLQEARRLLVAHADAAATAYRVGYESASQFSREYARMFGNPPARDAALLRGGAGEPVAA</sequence>
<accession>T0J6U7</accession>
<evidence type="ECO:0000259" key="3">
    <source>
        <dbReference type="PROSITE" id="PS01124"/>
    </source>
</evidence>
<dbReference type="PANTHER" id="PTHR43436:SF1">
    <property type="entry name" value="TRANSCRIPTIONAL REGULATORY PROTEIN"/>
    <property type="match status" value="1"/>
</dbReference>
<keyword evidence="2" id="KW-0804">Transcription</keyword>
<dbReference type="SMART" id="SM00342">
    <property type="entry name" value="HTH_ARAC"/>
    <property type="match status" value="1"/>
</dbReference>
<dbReference type="GO" id="GO:0003700">
    <property type="term" value="F:DNA-binding transcription factor activity"/>
    <property type="evidence" value="ECO:0007669"/>
    <property type="project" value="InterPro"/>
</dbReference>
<evidence type="ECO:0000256" key="1">
    <source>
        <dbReference type="ARBA" id="ARBA00023015"/>
    </source>
</evidence>
<organism evidence="4 5">
    <name type="scientific">Sphingobium ummariense RL-3</name>
    <dbReference type="NCBI Taxonomy" id="1346791"/>
    <lineage>
        <taxon>Bacteria</taxon>
        <taxon>Pseudomonadati</taxon>
        <taxon>Pseudomonadota</taxon>
        <taxon>Alphaproteobacteria</taxon>
        <taxon>Sphingomonadales</taxon>
        <taxon>Sphingomonadaceae</taxon>
        <taxon>Sphingobium</taxon>
    </lineage>
</organism>
<dbReference type="Proteomes" id="UP000015523">
    <property type="component" value="Unassembled WGS sequence"/>
</dbReference>
<dbReference type="PANTHER" id="PTHR43436">
    <property type="entry name" value="ARAC-FAMILY TRANSCRIPTIONAL REGULATOR"/>
    <property type="match status" value="1"/>
</dbReference>
<dbReference type="EMBL" id="AUWY01000070">
    <property type="protein sequence ID" value="EQB32557.1"/>
    <property type="molecule type" value="Genomic_DNA"/>
</dbReference>
<keyword evidence="5" id="KW-1185">Reference proteome</keyword>
<protein>
    <recommendedName>
        <fullName evidence="3">HTH araC/xylS-type domain-containing protein</fullName>
    </recommendedName>
</protein>
<dbReference type="STRING" id="1346791.M529_08995"/>
<dbReference type="PATRIC" id="fig|1346791.3.peg.1724"/>
<reference evidence="4 5" key="1">
    <citation type="journal article" date="2013" name="Genome Announc.">
        <title>Draft Genome Sequence of Sphingobium ummariense Strain RL-3, a Hexachlorocyclohexane-Degrading Bacterium.</title>
        <authorList>
            <person name="Kohli P."/>
            <person name="Dua A."/>
            <person name="Sangwan N."/>
            <person name="Oldach P."/>
            <person name="Khurana J.P."/>
            <person name="Lal R."/>
        </authorList>
    </citation>
    <scope>NUCLEOTIDE SEQUENCE [LARGE SCALE GENOMIC DNA]</scope>
    <source>
        <strain evidence="4 5">RL-3</strain>
    </source>
</reference>
<dbReference type="PROSITE" id="PS01124">
    <property type="entry name" value="HTH_ARAC_FAMILY_2"/>
    <property type="match status" value="1"/>
</dbReference>